<proteinExistence type="predicted"/>
<reference evidence="2" key="2">
    <citation type="journal article" date="2024" name="Plant">
        <title>Genomic evolution and insights into agronomic trait innovations of Sesamum species.</title>
        <authorList>
            <person name="Miao H."/>
            <person name="Wang L."/>
            <person name="Qu L."/>
            <person name="Liu H."/>
            <person name="Sun Y."/>
            <person name="Le M."/>
            <person name="Wang Q."/>
            <person name="Wei S."/>
            <person name="Zheng Y."/>
            <person name="Lin W."/>
            <person name="Duan Y."/>
            <person name="Cao H."/>
            <person name="Xiong S."/>
            <person name="Wang X."/>
            <person name="Wei L."/>
            <person name="Li C."/>
            <person name="Ma Q."/>
            <person name="Ju M."/>
            <person name="Zhao R."/>
            <person name="Li G."/>
            <person name="Mu C."/>
            <person name="Tian Q."/>
            <person name="Mei H."/>
            <person name="Zhang T."/>
            <person name="Gao T."/>
            <person name="Zhang H."/>
        </authorList>
    </citation>
    <scope>NUCLEOTIDE SEQUENCE</scope>
    <source>
        <strain evidence="2">KEN1</strain>
    </source>
</reference>
<dbReference type="InterPro" id="IPR045249">
    <property type="entry name" value="HARBI1-like"/>
</dbReference>
<gene>
    <name evidence="2" type="ORF">Slati_0826100</name>
</gene>
<dbReference type="EMBL" id="JACGWN010000003">
    <property type="protein sequence ID" value="KAL0454869.1"/>
    <property type="molecule type" value="Genomic_DNA"/>
</dbReference>
<reference evidence="2" key="1">
    <citation type="submission" date="2020-06" db="EMBL/GenBank/DDBJ databases">
        <authorList>
            <person name="Li T."/>
            <person name="Hu X."/>
            <person name="Zhang T."/>
            <person name="Song X."/>
            <person name="Zhang H."/>
            <person name="Dai N."/>
            <person name="Sheng W."/>
            <person name="Hou X."/>
            <person name="Wei L."/>
        </authorList>
    </citation>
    <scope>NUCLEOTIDE SEQUENCE</scope>
    <source>
        <strain evidence="2">KEN1</strain>
        <tissue evidence="2">Leaf</tissue>
    </source>
</reference>
<dbReference type="InterPro" id="IPR058353">
    <property type="entry name" value="DUF8040"/>
</dbReference>
<evidence type="ECO:0000313" key="2">
    <source>
        <dbReference type="EMBL" id="KAL0454869.1"/>
    </source>
</evidence>
<dbReference type="AlphaFoldDB" id="A0AAW2XLS9"/>
<dbReference type="PANTHER" id="PTHR22930:SF281">
    <property type="entry name" value="NUCLEASE"/>
    <property type="match status" value="1"/>
</dbReference>
<comment type="caution">
    <text evidence="2">The sequence shown here is derived from an EMBL/GenBank/DDBJ whole genome shotgun (WGS) entry which is preliminary data.</text>
</comment>
<dbReference type="Pfam" id="PF26138">
    <property type="entry name" value="DUF8040"/>
    <property type="match status" value="1"/>
</dbReference>
<organism evidence="2">
    <name type="scientific">Sesamum latifolium</name>
    <dbReference type="NCBI Taxonomy" id="2727402"/>
    <lineage>
        <taxon>Eukaryota</taxon>
        <taxon>Viridiplantae</taxon>
        <taxon>Streptophyta</taxon>
        <taxon>Embryophyta</taxon>
        <taxon>Tracheophyta</taxon>
        <taxon>Spermatophyta</taxon>
        <taxon>Magnoliopsida</taxon>
        <taxon>eudicotyledons</taxon>
        <taxon>Gunneridae</taxon>
        <taxon>Pentapetalae</taxon>
        <taxon>asterids</taxon>
        <taxon>lamiids</taxon>
        <taxon>Lamiales</taxon>
        <taxon>Pedaliaceae</taxon>
        <taxon>Sesamum</taxon>
    </lineage>
</organism>
<evidence type="ECO:0000259" key="1">
    <source>
        <dbReference type="Pfam" id="PF26138"/>
    </source>
</evidence>
<name>A0AAW2XLS9_9LAMI</name>
<dbReference type="PANTHER" id="PTHR22930">
    <property type="match status" value="1"/>
</dbReference>
<sequence length="183" mass="21120">MAYRIYRNYIHKKHKRQLTKALQYSLKSRIPNQVENLRCLTGISSGDSCLNNLRMSIDAFCRLCYLLEQLGGLKDMRNVPIREQVAIFFSILAHHTKNRVVKYNFKHTGRTIIKWRWFKQDCLGALDGTYIHVKVAEVDKGRYRNRKGDISVNVLVKGSAADSRVLRDAINRPNGLKVPTGML</sequence>
<accession>A0AAW2XLS9</accession>
<protein>
    <recommendedName>
        <fullName evidence="1">DUF8040 domain-containing protein</fullName>
    </recommendedName>
</protein>
<feature type="domain" description="DUF8040" evidence="1">
    <location>
        <begin position="47"/>
        <end position="114"/>
    </location>
</feature>